<accession>A0A6P5J140</accession>
<dbReference type="SMART" id="SM00216">
    <property type="entry name" value="VWD"/>
    <property type="match status" value="5"/>
</dbReference>
<dbReference type="Pfam" id="PF00094">
    <property type="entry name" value="VWD"/>
    <property type="match status" value="5"/>
</dbReference>
<feature type="domain" description="VWFD" evidence="8">
    <location>
        <begin position="41"/>
        <end position="221"/>
    </location>
</feature>
<dbReference type="KEGG" id="pcw:110198229"/>
<gene>
    <name evidence="10" type="primary">LOC110198229</name>
</gene>
<dbReference type="InParanoid" id="A0A6P5J140"/>
<keyword evidence="9" id="KW-1185">Reference proteome</keyword>
<keyword evidence="2" id="KW-1003">Cell membrane</keyword>
<dbReference type="GO" id="GO:0005886">
    <property type="term" value="C:plasma membrane"/>
    <property type="evidence" value="ECO:0007669"/>
    <property type="project" value="UniProtKB-SubCell"/>
</dbReference>
<evidence type="ECO:0000259" key="8">
    <source>
        <dbReference type="PROSITE" id="PS51233"/>
    </source>
</evidence>
<dbReference type="GeneID" id="110198229"/>
<dbReference type="InterPro" id="IPR025615">
    <property type="entry name" value="TILa_dom"/>
</dbReference>
<dbReference type="CDD" id="cd19941">
    <property type="entry name" value="TIL"/>
    <property type="match status" value="4"/>
</dbReference>
<dbReference type="InterPro" id="IPR001846">
    <property type="entry name" value="VWF_type-D"/>
</dbReference>
<evidence type="ECO:0000313" key="9">
    <source>
        <dbReference type="Proteomes" id="UP000515140"/>
    </source>
</evidence>
<dbReference type="FunFam" id="2.10.25.10:FF:000055">
    <property type="entry name" value="alpha-tectorin isoform X1"/>
    <property type="match status" value="3"/>
</dbReference>
<dbReference type="Pfam" id="PF01826">
    <property type="entry name" value="TIL"/>
    <property type="match status" value="3"/>
</dbReference>
<dbReference type="SMART" id="SM00832">
    <property type="entry name" value="C8"/>
    <property type="match status" value="5"/>
</dbReference>
<feature type="domain" description="VWFD" evidence="8">
    <location>
        <begin position="1068"/>
        <end position="1246"/>
    </location>
</feature>
<keyword evidence="5" id="KW-0472">Membrane</keyword>
<evidence type="ECO:0000256" key="1">
    <source>
        <dbReference type="ARBA" id="ARBA00004236"/>
    </source>
</evidence>
<dbReference type="InterPro" id="IPR052749">
    <property type="entry name" value="Alpha-tectorin"/>
</dbReference>
<keyword evidence="7" id="KW-0325">Glycoprotein</keyword>
<evidence type="ECO:0000256" key="4">
    <source>
        <dbReference type="ARBA" id="ARBA00022737"/>
    </source>
</evidence>
<dbReference type="SMART" id="SM00215">
    <property type="entry name" value="VWC_out"/>
    <property type="match status" value="3"/>
</dbReference>
<dbReference type="PANTHER" id="PTHR46160:SF9">
    <property type="entry name" value="PROTEIN PRY2-RELATED"/>
    <property type="match status" value="1"/>
</dbReference>
<keyword evidence="4" id="KW-0677">Repeat</keyword>
<evidence type="ECO:0000313" key="10">
    <source>
        <dbReference type="RefSeq" id="XP_020828077.1"/>
    </source>
</evidence>
<evidence type="ECO:0000256" key="2">
    <source>
        <dbReference type="ARBA" id="ARBA00022475"/>
    </source>
</evidence>
<evidence type="ECO:0000256" key="5">
    <source>
        <dbReference type="ARBA" id="ARBA00023136"/>
    </source>
</evidence>
<dbReference type="Gene3D" id="2.10.25.10">
    <property type="entry name" value="Laminin"/>
    <property type="match status" value="4"/>
</dbReference>
<dbReference type="Pfam" id="PF08742">
    <property type="entry name" value="C8"/>
    <property type="match status" value="5"/>
</dbReference>
<evidence type="ECO:0000256" key="7">
    <source>
        <dbReference type="ARBA" id="ARBA00023180"/>
    </source>
</evidence>
<evidence type="ECO:0000256" key="3">
    <source>
        <dbReference type="ARBA" id="ARBA00022729"/>
    </source>
</evidence>
<protein>
    <submittedName>
        <fullName evidence="10">IgGFc-binding protein-like</fullName>
    </submittedName>
</protein>
<dbReference type="InterPro" id="IPR001007">
    <property type="entry name" value="VWF_dom"/>
</dbReference>
<sequence>MATTSHWGPKCSVITAGRNAHAGETCKVQDGVWGCIPGGNGSIWVSGDPHYRTFDGVAFTAQGACHYTLTRSCRAQGRPPKFSVRVHNEHLSSIAVAWTRQVEVDVNGEQIVMAAKAPGKIQVNGFQRNLPLHLAGGHTHIYFSGSGAVLRTDSGLLVSYDWQHYVSVMVPETYAGSLCGLGGDFNGNPEDDFRGPDGTILSDAHAFIESWKDPRSPVHCSAVGPTPQCTPEREAQYRSQDFCGLLGDRDGPFRACDEVAEAQIHVENCVHDLCASEVARIPLCEVLRSYAQQCQRHGLPIQVWRQQVGCEMACPTHSHYELCGSSCPNSCAEPNLTASCQTPCQEGCQCDQGFVLSGTDCVPPAQCGCAWEGSYYLAGETFWEGEDCQRFCHCDASTHEVHCSNSSCGPGQRCGTLKGILGCHPLVPSTCQILGQSQYMTFDGKTHDFLGTCKYLFSELCGSLESLPFFRVEVKKEYRSNTPISVFSEVLVLINETKIHLHRKNPGLIEVNGEILPLPCSLNSGGIILYPNGFYLTLWTDFGLMLSSDLAYSLFLSLPPRYEGNTCGLCGNFSRNAKDELRPQKGSLRGGLVGNLASRWKTEECEDHCAHGGCPVCTKQEQLIQGKARCWILQDPRGPFSACHAEIDPEPYVAGCANDLCLSMDDSTVLCLSIQAYAAACQRANITIGPWRNSSFCAPACPAHSTYHLCQVPHKVQFCASVPLPLSASSVCSEGCTCYDGYLWSGDRCVRPDQCGCEHEGRYHKVNGHPVTLPVQLGPQARVQQEQGLSLLRVGEELEVQYNGRNTLFVRVGPGYRGRLCGMCGNFNGDKNDDKILPDGKLASSDAEFGNGWQVHPSPPGCRKDFIGAELCHEEPKVKQLCAVLSNRSGPFAECHWHEKPDPFVQSCVYDLCQYGSGNRMLCAALEAYAELCALRRVRLPDWRTGLGCNVACPPNSYYDFCGTPCKVTCANLNTSITCTRPCIAGCFCQKGYALEDGICIPRDHCGCVLNGQYYPLGAEVLLTDTCSQKCTCQGPGLAMECRPHVCGPREVCRVQGGARGCYPIKYGTMWLYGDPHLRTFDGAIFSFRGACRVALIQTCNTHLTPFAIWLKTEHQHSTVASWATQVDVDVGGQRFSLLAGQHKTVQVNGSRMTLPLVLAGGRLHAFSSPSGAVLQFHFGLSVSFDESHSLWVSVPETYAGFLCGLGGNFNGNPKDDLRSPDGTLIPDADTFADSWKESGFPNHCSAVGLAPKCPPEKKAQYQSQASCGLLKDQDGPFSACHEVTEAHVHTENCIHDVCAREGSQEILCEVLGSYAQQCQRLGLSIQPWRHQVGCEMACPTHSHYELCGSSCPNSCAEPNLTASCQTPCQEGCQCDQGFVLSGTDCVPPAQCGCAWEGSYYLAGETFWEGEDCQRFCHCDASTHEVHCSNSSCGPGQRCGILKGILGCHPLVPSTCQILGQSQYMTFDGKTHDFLGTCKYLFSELCGSLESLPFFRVEVRKENTRSAPTSVISEVFILVNGTQIHLHKENPGLVQVNGATFTFPLSLSMGGGILLYQDGFHLTLQTDFGLVLTSDLAHNLFLILPPNYMGRTCGLCGNFNGDPCDDFQLRRGSPAGNPVTYSASEWKPDDGYKDSCANGCPACVALEQLVPAKAQCWILQDPQGPFSSCHMEIDLEPFASAFANDLCLSTGSNRILCLTFQTYATACQ</sequence>
<dbReference type="PANTHER" id="PTHR46160">
    <property type="entry name" value="ALPHA-TECTORIN-RELATED"/>
    <property type="match status" value="1"/>
</dbReference>
<dbReference type="RefSeq" id="XP_020828077.1">
    <property type="nucleotide sequence ID" value="XM_020972418.1"/>
</dbReference>
<dbReference type="InterPro" id="IPR036084">
    <property type="entry name" value="Ser_inhib-like_sf"/>
</dbReference>
<reference evidence="10" key="1">
    <citation type="submission" date="2025-08" db="UniProtKB">
        <authorList>
            <consortium name="RefSeq"/>
        </authorList>
    </citation>
    <scope>IDENTIFICATION</scope>
    <source>
        <tissue evidence="10">Spleen</tissue>
    </source>
</reference>
<keyword evidence="3" id="KW-0732">Signal</keyword>
<dbReference type="PROSITE" id="PS51233">
    <property type="entry name" value="VWFD"/>
    <property type="match status" value="5"/>
</dbReference>
<comment type="subcellular location">
    <subcellularLocation>
        <location evidence="1">Cell membrane</location>
    </subcellularLocation>
</comment>
<feature type="domain" description="VWFD" evidence="8">
    <location>
        <begin position="676"/>
        <end position="863"/>
    </location>
</feature>
<dbReference type="SUPFAM" id="SSF57567">
    <property type="entry name" value="Serine protease inhibitors"/>
    <property type="match status" value="4"/>
</dbReference>
<feature type="domain" description="VWFD" evidence="8">
    <location>
        <begin position="1454"/>
        <end position="1637"/>
    </location>
</feature>
<evidence type="ECO:0000256" key="6">
    <source>
        <dbReference type="ARBA" id="ARBA00023157"/>
    </source>
</evidence>
<dbReference type="Pfam" id="PF12714">
    <property type="entry name" value="TILa"/>
    <property type="match status" value="3"/>
</dbReference>
<feature type="domain" description="VWFD" evidence="8">
    <location>
        <begin position="429"/>
        <end position="610"/>
    </location>
</feature>
<proteinExistence type="predicted"/>
<dbReference type="Proteomes" id="UP000515140">
    <property type="component" value="Unplaced"/>
</dbReference>
<dbReference type="InterPro" id="IPR014853">
    <property type="entry name" value="VWF/SSPO/ZAN-like_Cys-rich_dom"/>
</dbReference>
<keyword evidence="6" id="KW-1015">Disulfide bond</keyword>
<organism evidence="9 10">
    <name type="scientific">Phascolarctos cinereus</name>
    <name type="common">Koala</name>
    <dbReference type="NCBI Taxonomy" id="38626"/>
    <lineage>
        <taxon>Eukaryota</taxon>
        <taxon>Metazoa</taxon>
        <taxon>Chordata</taxon>
        <taxon>Craniata</taxon>
        <taxon>Vertebrata</taxon>
        <taxon>Euteleostomi</taxon>
        <taxon>Mammalia</taxon>
        <taxon>Metatheria</taxon>
        <taxon>Diprotodontia</taxon>
        <taxon>Phascolarctidae</taxon>
        <taxon>Phascolarctos</taxon>
    </lineage>
</organism>
<name>A0A6P5J140_PHACI</name>
<dbReference type="InterPro" id="IPR002919">
    <property type="entry name" value="TIL_dom"/>
</dbReference>